<name>A0A0M2H7X5_MICTR</name>
<proteinExistence type="predicted"/>
<dbReference type="PATRIC" id="fig|69370.6.peg.2080"/>
<feature type="signal peptide" evidence="1">
    <location>
        <begin position="1"/>
        <end position="21"/>
    </location>
</feature>
<dbReference type="AlphaFoldDB" id="A0A0M2H7X5"/>
<evidence type="ECO:0000313" key="3">
    <source>
        <dbReference type="Proteomes" id="UP000034098"/>
    </source>
</evidence>
<gene>
    <name evidence="2" type="ORF">RS82_02047</name>
</gene>
<protein>
    <recommendedName>
        <fullName evidence="4">Lipoprotein</fullName>
    </recommendedName>
</protein>
<reference evidence="2 3" key="1">
    <citation type="submission" date="2015-02" db="EMBL/GenBank/DDBJ databases">
        <title>Draft genome sequences of ten Microbacterium spp. with emphasis on heavy metal contaminated environments.</title>
        <authorList>
            <person name="Corretto E."/>
        </authorList>
    </citation>
    <scope>NUCLEOTIDE SEQUENCE [LARGE SCALE GENOMIC DNA]</scope>
    <source>
        <strain evidence="2 3">DSM 8608</strain>
    </source>
</reference>
<keyword evidence="3" id="KW-1185">Reference proteome</keyword>
<sequence>MRVVAALLSALCALALSGCTAGPGAPKGGPTPQAFLGREELPACGTVELDQGEEVPTGDIACLEEASVAGAELAVTRPTTEGDPFTAYYRVLPGGGWEIYTDMTQDRYGEGWWLDECPDALSMTQLGECTSTRL</sequence>
<evidence type="ECO:0008006" key="4">
    <source>
        <dbReference type="Google" id="ProtNLM"/>
    </source>
</evidence>
<keyword evidence="1" id="KW-0732">Signal</keyword>
<evidence type="ECO:0000256" key="1">
    <source>
        <dbReference type="SAM" id="SignalP"/>
    </source>
</evidence>
<evidence type="ECO:0000313" key="2">
    <source>
        <dbReference type="EMBL" id="KJL42491.1"/>
    </source>
</evidence>
<comment type="caution">
    <text evidence="2">The sequence shown here is derived from an EMBL/GenBank/DDBJ whole genome shotgun (WGS) entry which is preliminary data.</text>
</comment>
<dbReference type="EMBL" id="JYJA01000034">
    <property type="protein sequence ID" value="KJL42491.1"/>
    <property type="molecule type" value="Genomic_DNA"/>
</dbReference>
<dbReference type="Proteomes" id="UP000034098">
    <property type="component" value="Unassembled WGS sequence"/>
</dbReference>
<dbReference type="OrthoDB" id="4227064at2"/>
<organism evidence="2 3">
    <name type="scientific">Microbacterium trichothecenolyticum</name>
    <name type="common">Aureobacterium trichothecenolyticum</name>
    <dbReference type="NCBI Taxonomy" id="69370"/>
    <lineage>
        <taxon>Bacteria</taxon>
        <taxon>Bacillati</taxon>
        <taxon>Actinomycetota</taxon>
        <taxon>Actinomycetes</taxon>
        <taxon>Micrococcales</taxon>
        <taxon>Microbacteriaceae</taxon>
        <taxon>Microbacterium</taxon>
    </lineage>
</organism>
<dbReference type="PROSITE" id="PS51257">
    <property type="entry name" value="PROKAR_LIPOPROTEIN"/>
    <property type="match status" value="1"/>
</dbReference>
<feature type="chain" id="PRO_5005633854" description="Lipoprotein" evidence="1">
    <location>
        <begin position="22"/>
        <end position="134"/>
    </location>
</feature>
<accession>A0A0M2H7X5</accession>
<dbReference type="RefSeq" id="WP_045298962.1">
    <property type="nucleotide sequence ID" value="NZ_JYJA01000034.1"/>
</dbReference>